<dbReference type="GO" id="GO:0004775">
    <property type="term" value="F:succinate-CoA ligase (ADP-forming) activity"/>
    <property type="evidence" value="ECO:0007669"/>
    <property type="project" value="TreeGrafter"/>
</dbReference>
<protein>
    <submittedName>
        <fullName evidence="11">Beta' subunit</fullName>
    </submittedName>
</protein>
<gene>
    <name evidence="11" type="primary">SUCLA2_1</name>
    <name evidence="11" type="ORF">OS493_031071</name>
</gene>
<keyword evidence="7" id="KW-0547">Nucleotide-binding</keyword>
<dbReference type="FunFam" id="3.30.470.20:FF:000002">
    <property type="entry name" value="Succinate--CoA ligase [ADP-forming] subunit beta"/>
    <property type="match status" value="1"/>
</dbReference>
<evidence type="ECO:0000256" key="9">
    <source>
        <dbReference type="ARBA" id="ARBA00022842"/>
    </source>
</evidence>
<keyword evidence="9" id="KW-0460">Magnesium</keyword>
<dbReference type="InterPro" id="IPR013815">
    <property type="entry name" value="ATP_grasp_subdomain_1"/>
</dbReference>
<feature type="domain" description="ATP-grasp fold succinyl-CoA synthetase-type" evidence="10">
    <location>
        <begin position="42"/>
        <end position="251"/>
    </location>
</feature>
<dbReference type="GO" id="GO:0006104">
    <property type="term" value="P:succinyl-CoA metabolic process"/>
    <property type="evidence" value="ECO:0007669"/>
    <property type="project" value="TreeGrafter"/>
</dbReference>
<dbReference type="EMBL" id="MU827336">
    <property type="protein sequence ID" value="KAJ7353931.1"/>
    <property type="molecule type" value="Genomic_DNA"/>
</dbReference>
<dbReference type="GO" id="GO:0046872">
    <property type="term" value="F:metal ion binding"/>
    <property type="evidence" value="ECO:0007669"/>
    <property type="project" value="UniProtKB-KW"/>
</dbReference>
<evidence type="ECO:0000313" key="11">
    <source>
        <dbReference type="EMBL" id="KAJ7353931.1"/>
    </source>
</evidence>
<dbReference type="Proteomes" id="UP001163046">
    <property type="component" value="Unassembled WGS sequence"/>
</dbReference>
<dbReference type="PANTHER" id="PTHR11815">
    <property type="entry name" value="SUCCINYL-COA SYNTHETASE BETA CHAIN"/>
    <property type="match status" value="1"/>
</dbReference>
<keyword evidence="12" id="KW-1185">Reference proteome</keyword>
<dbReference type="InterPro" id="IPR013650">
    <property type="entry name" value="ATP-grasp_succ-CoA_synth-type"/>
</dbReference>
<dbReference type="Gene3D" id="3.30.470.20">
    <property type="entry name" value="ATP-grasp fold, B domain"/>
    <property type="match status" value="1"/>
</dbReference>
<dbReference type="SUPFAM" id="SSF56059">
    <property type="entry name" value="Glutathione synthetase ATP-binding domain-like"/>
    <property type="match status" value="1"/>
</dbReference>
<evidence type="ECO:0000259" key="10">
    <source>
        <dbReference type="Pfam" id="PF08442"/>
    </source>
</evidence>
<dbReference type="Pfam" id="PF08442">
    <property type="entry name" value="ATP-grasp_2"/>
    <property type="match status" value="1"/>
</dbReference>
<evidence type="ECO:0000256" key="5">
    <source>
        <dbReference type="ARBA" id="ARBA00022598"/>
    </source>
</evidence>
<dbReference type="Gene3D" id="3.30.1490.20">
    <property type="entry name" value="ATP-grasp fold, A domain"/>
    <property type="match status" value="1"/>
</dbReference>
<comment type="cofactor">
    <cofactor evidence="1">
        <name>Mg(2+)</name>
        <dbReference type="ChEBI" id="CHEBI:18420"/>
    </cofactor>
</comment>
<dbReference type="FunFam" id="3.30.1490.20:FF:000040">
    <property type="entry name" value="Succinate--CoA ligase [ADP-forming] subunit beta mitochondrial"/>
    <property type="match status" value="1"/>
</dbReference>
<comment type="pathway">
    <text evidence="3">Carbohydrate metabolism; tricarboxylic acid cycle.</text>
</comment>
<evidence type="ECO:0000256" key="2">
    <source>
        <dbReference type="ARBA" id="ARBA00004173"/>
    </source>
</evidence>
<keyword evidence="6" id="KW-0479">Metal-binding</keyword>
<dbReference type="GO" id="GO:0005524">
    <property type="term" value="F:ATP binding"/>
    <property type="evidence" value="ECO:0007669"/>
    <property type="project" value="UniProtKB-KW"/>
</dbReference>
<evidence type="ECO:0000313" key="12">
    <source>
        <dbReference type="Proteomes" id="UP001163046"/>
    </source>
</evidence>
<evidence type="ECO:0000256" key="3">
    <source>
        <dbReference type="ARBA" id="ARBA00005163"/>
    </source>
</evidence>
<evidence type="ECO:0000256" key="7">
    <source>
        <dbReference type="ARBA" id="ARBA00022741"/>
    </source>
</evidence>
<dbReference type="GO" id="GO:0005739">
    <property type="term" value="C:mitochondrion"/>
    <property type="evidence" value="ECO:0007669"/>
    <property type="project" value="UniProtKB-SubCell"/>
</dbReference>
<dbReference type="GO" id="GO:0006099">
    <property type="term" value="P:tricarboxylic acid cycle"/>
    <property type="evidence" value="ECO:0007669"/>
    <property type="project" value="UniProtKB-KW"/>
</dbReference>
<keyword evidence="4" id="KW-0816">Tricarboxylic acid cycle</keyword>
<evidence type="ECO:0000256" key="8">
    <source>
        <dbReference type="ARBA" id="ARBA00022840"/>
    </source>
</evidence>
<dbReference type="AlphaFoldDB" id="A0A9W9YJI2"/>
<proteinExistence type="predicted"/>
<dbReference type="GO" id="GO:0042709">
    <property type="term" value="C:succinate-CoA ligase complex"/>
    <property type="evidence" value="ECO:0007669"/>
    <property type="project" value="TreeGrafter"/>
</dbReference>
<accession>A0A9W9YJI2</accession>
<reference evidence="11" key="1">
    <citation type="submission" date="2023-01" db="EMBL/GenBank/DDBJ databases">
        <title>Genome assembly of the deep-sea coral Lophelia pertusa.</title>
        <authorList>
            <person name="Herrera S."/>
            <person name="Cordes E."/>
        </authorList>
    </citation>
    <scope>NUCLEOTIDE SEQUENCE</scope>
    <source>
        <strain evidence="11">USNM1676648</strain>
        <tissue evidence="11">Polyp</tissue>
    </source>
</reference>
<keyword evidence="5" id="KW-0436">Ligase</keyword>
<evidence type="ECO:0000256" key="1">
    <source>
        <dbReference type="ARBA" id="ARBA00001946"/>
    </source>
</evidence>
<comment type="subcellular location">
    <subcellularLocation>
        <location evidence="2">Mitochondrion</location>
    </subcellularLocation>
</comment>
<comment type="caution">
    <text evidence="11">The sequence shown here is derived from an EMBL/GenBank/DDBJ whole genome shotgun (WGS) entry which is preliminary data.</text>
</comment>
<keyword evidence="8" id="KW-0067">ATP-binding</keyword>
<dbReference type="PIRSF" id="PIRSF001554">
    <property type="entry name" value="SucCS_beta"/>
    <property type="match status" value="1"/>
</dbReference>
<evidence type="ECO:0000256" key="6">
    <source>
        <dbReference type="ARBA" id="ARBA00022723"/>
    </source>
</evidence>
<name>A0A9W9YJI2_9CNID</name>
<dbReference type="InterPro" id="IPR005809">
    <property type="entry name" value="Succ_CoA_ligase-like_bsu"/>
</dbReference>
<evidence type="ECO:0000256" key="4">
    <source>
        <dbReference type="ARBA" id="ARBA00022532"/>
    </source>
</evidence>
<dbReference type="PANTHER" id="PTHR11815:SF1">
    <property type="entry name" value="SUCCINATE--COA LIGASE [ADP-FORMING] SUBUNIT BETA, MITOCHONDRIAL"/>
    <property type="match status" value="1"/>
</dbReference>
<dbReference type="OrthoDB" id="1552at2759"/>
<organism evidence="11 12">
    <name type="scientific">Desmophyllum pertusum</name>
    <dbReference type="NCBI Taxonomy" id="174260"/>
    <lineage>
        <taxon>Eukaryota</taxon>
        <taxon>Metazoa</taxon>
        <taxon>Cnidaria</taxon>
        <taxon>Anthozoa</taxon>
        <taxon>Hexacorallia</taxon>
        <taxon>Scleractinia</taxon>
        <taxon>Caryophylliina</taxon>
        <taxon>Caryophylliidae</taxon>
        <taxon>Desmophyllum</taxon>
    </lineage>
</organism>
<sequence length="336" mass="36944">MAATLNCLRKLCVGGLRSQTRLLPRVLGVNGCQHQQTRDLSIHEHYSMKLLQEVGILTPQGGVAKTPEQAYEIATTLGIESDSDLVVKAQVLAGGRGKGTFEGGLKGGVRIVFSPDEAKEMASRMLGKKLFTKQTGEQGRICNDVFICERLYARREYYFAIALERAFKGPVLVGSQQGGVDIEQVAKDSPDAIIKFGVDIIQGLSKSDAVQFAKDMGFSEGCAEQAGEWIVRLYDLFIEKDATLIEINPMTEDLLGRVVCMDAKVLFDDNAEFRQPEVFTLKDWSQEDEREVEAGKANLNYIGLDGSIGCLGEQCTCVIRHACDNTWHGAIWHACS</sequence>